<dbReference type="Gene3D" id="3.40.50.300">
    <property type="entry name" value="P-loop containing nucleotide triphosphate hydrolases"/>
    <property type="match status" value="1"/>
</dbReference>
<dbReference type="InterPro" id="IPR027417">
    <property type="entry name" value="P-loop_NTPase"/>
</dbReference>
<keyword evidence="3" id="KW-1185">Reference proteome</keyword>
<name>A0AAE1K4L7_PETCI</name>
<dbReference type="Proteomes" id="UP001286313">
    <property type="component" value="Unassembled WGS sequence"/>
</dbReference>
<sequence length="1323" mass="152100">MSRLMPPTITSMDRNSSISDSIVQTFQVACSHLSRLNGRSIDEYCEQENVKGYIFNVFNPTEKRVIISQPQEEWNLSLLYKVLRYASGLASREDPAWNLENNTFESCIKFVYTEYKERISEAARCPDQVLNDRLDLVLTFLVQILTFVECQKNVDLSALKKFVQKDTRNKSASYQLQHSQEKCHNLTSPFLLADQDYVNVILAQKIRHRVFVMAFKNLNCLKQHQTVSDYLRKNCKYQNRIFTPEENHLLQNENITPENMPIVLVYKLLRKVCGLEDHTQWATSEYGTLEYSLYSLYERYGTIALMKGEVRNPLYKNAWLLDMGSHVETVMKIIGDKTGKSQRELIEDMPEESQYLEKSLESLSLPTSSHCPPLLPPQLPEKMKQKHPFVHKSSNSVFSSTDSGIQSPLTPAEMNVASLHKILRPGGIAVGILCTIYSKLNGDIDTLLSETQKKLFTSKERQQMSGDLKDSDITFMFKLLRFGDSQYLGGAADAIWITKGDSLEYIFTCIKNIRNKFAHETTVLPRDVLEAEISNIENLLENALRKTGEMTNCNLQKEIDDMKEQLKLLPRSFDLQSYEAYVKDIRDELSNKMVVCAQKEQQYKYRYKQSNMLNSCPVTWTDNSQHGKITIDKIYVDVEIMDANEAGTTQKYSLMDLLDPHDDQPTVSGVTVIQGVAGIGKTSLCKYIIHLYCLEEPHPSLKDIDMIIHIPCRYVTASSLVSYLKSTLPETFGNIDNNDIMPMLQDPRVLVLVDGYEEATQEAKALWVDVLYSLPDSRIIVTCRPQWVPKLVSKIRNAGSSCQILKMVGFSKEGRSKFVKNLFEVMVGMKSEQMSSNFLRYMEELEDQLNALTRLPLTLALLALLWIEDSNKAKETKTVTQLYKKLTYFMLKRLESDENADDHDPYWKWVIALGSVAWENMNKNKLHLSDADVRKLKCKGEDLNLNGPKLFSSLLHCETDMSLLTDSSEIWTFKHNYQQEYFSAEYITDVMIKSEKPLCEILGFCGGDNEDKRLQRLTPVIEFVSDLLYCNEMMSEVRAAEILDIILAVQAPWSFTAARKMFQQLALESPKVRQSLRNMFTGQKLAESLEGYDPESVEWILEQTSLEVPKISFEESCFIHLKNSTSEVLKMGPLLKLLATKNCKVEVSILLESAANMSKIVDFMQKNENVYFVMVVWHSDLMTGLINVWPWSERYLRLYIPQGVLPLLWWELEVGLMSANMTHITIYHSHVELSNILKNSWEIYKYIVSNWTVHTRREQQNSRPAAITCCLDRKTVMVIKSSGRLGRDVLLWLLSHKRLLPRLSYTNKQPPPRRLPQLLNPSV</sequence>
<dbReference type="Pfam" id="PF05729">
    <property type="entry name" value="NACHT"/>
    <property type="match status" value="1"/>
</dbReference>
<accession>A0AAE1K4L7</accession>
<reference evidence="2" key="1">
    <citation type="submission" date="2023-10" db="EMBL/GenBank/DDBJ databases">
        <title>Genome assemblies of two species of porcelain crab, Petrolisthes cinctipes and Petrolisthes manimaculis (Anomura: Porcellanidae).</title>
        <authorList>
            <person name="Angst P."/>
        </authorList>
    </citation>
    <scope>NUCLEOTIDE SEQUENCE</scope>
    <source>
        <strain evidence="2">PB745_01</strain>
        <tissue evidence="2">Gill</tissue>
    </source>
</reference>
<dbReference type="EMBL" id="JAWQEG010004216">
    <property type="protein sequence ID" value="KAK3862540.1"/>
    <property type="molecule type" value="Genomic_DNA"/>
</dbReference>
<organism evidence="2 3">
    <name type="scientific">Petrolisthes cinctipes</name>
    <name type="common">Flat porcelain crab</name>
    <dbReference type="NCBI Taxonomy" id="88211"/>
    <lineage>
        <taxon>Eukaryota</taxon>
        <taxon>Metazoa</taxon>
        <taxon>Ecdysozoa</taxon>
        <taxon>Arthropoda</taxon>
        <taxon>Crustacea</taxon>
        <taxon>Multicrustacea</taxon>
        <taxon>Malacostraca</taxon>
        <taxon>Eumalacostraca</taxon>
        <taxon>Eucarida</taxon>
        <taxon>Decapoda</taxon>
        <taxon>Pleocyemata</taxon>
        <taxon>Anomura</taxon>
        <taxon>Galatheoidea</taxon>
        <taxon>Porcellanidae</taxon>
        <taxon>Petrolisthes</taxon>
    </lineage>
</organism>
<evidence type="ECO:0000313" key="3">
    <source>
        <dbReference type="Proteomes" id="UP001286313"/>
    </source>
</evidence>
<dbReference type="SUPFAM" id="SSF52540">
    <property type="entry name" value="P-loop containing nucleoside triphosphate hydrolases"/>
    <property type="match status" value="1"/>
</dbReference>
<evidence type="ECO:0000313" key="2">
    <source>
        <dbReference type="EMBL" id="KAK3862540.1"/>
    </source>
</evidence>
<proteinExistence type="predicted"/>
<dbReference type="PANTHER" id="PTHR46844:SF1">
    <property type="entry name" value="SLR5058 PROTEIN"/>
    <property type="match status" value="1"/>
</dbReference>
<comment type="caution">
    <text evidence="2">The sequence shown here is derived from an EMBL/GenBank/DDBJ whole genome shotgun (WGS) entry which is preliminary data.</text>
</comment>
<dbReference type="InterPro" id="IPR007111">
    <property type="entry name" value="NACHT_NTPase"/>
</dbReference>
<dbReference type="PANTHER" id="PTHR46844">
    <property type="entry name" value="SLR5058 PROTEIN"/>
    <property type="match status" value="1"/>
</dbReference>
<evidence type="ECO:0000259" key="1">
    <source>
        <dbReference type="Pfam" id="PF05729"/>
    </source>
</evidence>
<protein>
    <recommendedName>
        <fullName evidence="1">NACHT domain-containing protein</fullName>
    </recommendedName>
</protein>
<feature type="domain" description="NACHT" evidence="1">
    <location>
        <begin position="670"/>
        <end position="823"/>
    </location>
</feature>
<gene>
    <name evidence="2" type="ORF">Pcinc_031600</name>
</gene>